<dbReference type="EMBL" id="CAJNOU010001088">
    <property type="protein sequence ID" value="CAF1148803.1"/>
    <property type="molecule type" value="Genomic_DNA"/>
</dbReference>
<name>A0A814SKE2_9BILA</name>
<dbReference type="Proteomes" id="UP000663889">
    <property type="component" value="Unassembled WGS sequence"/>
</dbReference>
<evidence type="ECO:0000313" key="1">
    <source>
        <dbReference type="EMBL" id="CAF1148803.1"/>
    </source>
</evidence>
<accession>A0A814SKE2</accession>
<comment type="caution">
    <text evidence="1">The sequence shown here is derived from an EMBL/GenBank/DDBJ whole genome shotgun (WGS) entry which is preliminary data.</text>
</comment>
<evidence type="ECO:0000313" key="2">
    <source>
        <dbReference type="Proteomes" id="UP000663889"/>
    </source>
</evidence>
<reference evidence="1" key="1">
    <citation type="submission" date="2021-02" db="EMBL/GenBank/DDBJ databases">
        <authorList>
            <person name="Nowell W R."/>
        </authorList>
    </citation>
    <scope>NUCLEOTIDE SEQUENCE</scope>
</reference>
<gene>
    <name evidence="1" type="ORF">SEV965_LOCUS18334</name>
</gene>
<proteinExistence type="predicted"/>
<organism evidence="1 2">
    <name type="scientific">Rotaria sordida</name>
    <dbReference type="NCBI Taxonomy" id="392033"/>
    <lineage>
        <taxon>Eukaryota</taxon>
        <taxon>Metazoa</taxon>
        <taxon>Spiralia</taxon>
        <taxon>Gnathifera</taxon>
        <taxon>Rotifera</taxon>
        <taxon>Eurotatoria</taxon>
        <taxon>Bdelloidea</taxon>
        <taxon>Philodinida</taxon>
        <taxon>Philodinidae</taxon>
        <taxon>Rotaria</taxon>
    </lineage>
</organism>
<protein>
    <submittedName>
        <fullName evidence="1">Uncharacterized protein</fullName>
    </submittedName>
</protein>
<dbReference type="AlphaFoldDB" id="A0A814SKE2"/>
<sequence>MAICRSNTSSKNYDIKSLKPATQTGANAFIISTDCHSARFNFTKENIQRVFPNFFNIYCFKPIQLNDSRIDKSLSLLDKKLASNLISFVTVWTYEITKYSKHGELEWSFIFEDDVNFVEPSKVSLPNYINALQALMYHPEIQFKHGIFYLGICGPTFASDNHTLIIPFSNNSLLSHKGCGSCVHGMGLTTKRARQLWVEISLYCPIPNGPADIYIHNYCTKNGDYYILGSNLHSPQSSDHYGIAFQDRRRFSSEIW</sequence>